<evidence type="ECO:0000256" key="1">
    <source>
        <dbReference type="SAM" id="MobiDB-lite"/>
    </source>
</evidence>
<proteinExistence type="predicted"/>
<accession>A0A6A5TDF9</accession>
<feature type="region of interest" description="Disordered" evidence="1">
    <location>
        <begin position="24"/>
        <end position="99"/>
    </location>
</feature>
<protein>
    <submittedName>
        <fullName evidence="2">Uncharacterized protein</fullName>
    </submittedName>
</protein>
<organism evidence="2 3">
    <name type="scientific">Byssothecium circinans</name>
    <dbReference type="NCBI Taxonomy" id="147558"/>
    <lineage>
        <taxon>Eukaryota</taxon>
        <taxon>Fungi</taxon>
        <taxon>Dikarya</taxon>
        <taxon>Ascomycota</taxon>
        <taxon>Pezizomycotina</taxon>
        <taxon>Dothideomycetes</taxon>
        <taxon>Pleosporomycetidae</taxon>
        <taxon>Pleosporales</taxon>
        <taxon>Massarineae</taxon>
        <taxon>Massarinaceae</taxon>
        <taxon>Byssothecium</taxon>
    </lineage>
</organism>
<feature type="compositionally biased region" description="Polar residues" evidence="1">
    <location>
        <begin position="88"/>
        <end position="99"/>
    </location>
</feature>
<feature type="compositionally biased region" description="Low complexity" evidence="1">
    <location>
        <begin position="68"/>
        <end position="78"/>
    </location>
</feature>
<evidence type="ECO:0000313" key="2">
    <source>
        <dbReference type="EMBL" id="KAF1950813.1"/>
    </source>
</evidence>
<dbReference type="AlphaFoldDB" id="A0A6A5TDF9"/>
<gene>
    <name evidence="2" type="ORF">CC80DRAFT_223096</name>
</gene>
<reference evidence="2" key="1">
    <citation type="journal article" date="2020" name="Stud. Mycol.">
        <title>101 Dothideomycetes genomes: a test case for predicting lifestyles and emergence of pathogens.</title>
        <authorList>
            <person name="Haridas S."/>
            <person name="Albert R."/>
            <person name="Binder M."/>
            <person name="Bloem J."/>
            <person name="Labutti K."/>
            <person name="Salamov A."/>
            <person name="Andreopoulos B."/>
            <person name="Baker S."/>
            <person name="Barry K."/>
            <person name="Bills G."/>
            <person name="Bluhm B."/>
            <person name="Cannon C."/>
            <person name="Castanera R."/>
            <person name="Culley D."/>
            <person name="Daum C."/>
            <person name="Ezra D."/>
            <person name="Gonzalez J."/>
            <person name="Henrissat B."/>
            <person name="Kuo A."/>
            <person name="Liang C."/>
            <person name="Lipzen A."/>
            <person name="Lutzoni F."/>
            <person name="Magnuson J."/>
            <person name="Mondo S."/>
            <person name="Nolan M."/>
            <person name="Ohm R."/>
            <person name="Pangilinan J."/>
            <person name="Park H.-J."/>
            <person name="Ramirez L."/>
            <person name="Alfaro M."/>
            <person name="Sun H."/>
            <person name="Tritt A."/>
            <person name="Yoshinaga Y."/>
            <person name="Zwiers L.-H."/>
            <person name="Turgeon B."/>
            <person name="Goodwin S."/>
            <person name="Spatafora J."/>
            <person name="Crous P."/>
            <person name="Grigoriev I."/>
        </authorList>
    </citation>
    <scope>NUCLEOTIDE SEQUENCE</scope>
    <source>
        <strain evidence="2">CBS 675.92</strain>
    </source>
</reference>
<name>A0A6A5TDF9_9PLEO</name>
<dbReference type="EMBL" id="ML977022">
    <property type="protein sequence ID" value="KAF1950813.1"/>
    <property type="molecule type" value="Genomic_DNA"/>
</dbReference>
<sequence length="99" mass="10879">MYFPFHKPPESLSAYQKTIKTTLTIPRPQERNSPSHHQQTQNQQDMTAVRYPMAKKSTEAPCPLESNSAAAPGSGPAPVSEMRCDYPSSATPWSSDLSA</sequence>
<dbReference type="Proteomes" id="UP000800035">
    <property type="component" value="Unassembled WGS sequence"/>
</dbReference>
<keyword evidence="3" id="KW-1185">Reference proteome</keyword>
<evidence type="ECO:0000313" key="3">
    <source>
        <dbReference type="Proteomes" id="UP000800035"/>
    </source>
</evidence>
<feature type="compositionally biased region" description="Polar residues" evidence="1">
    <location>
        <begin position="31"/>
        <end position="46"/>
    </location>
</feature>